<evidence type="ECO:0000313" key="1">
    <source>
        <dbReference type="EMBL" id="MBA4620078.1"/>
    </source>
</evidence>
<reference evidence="1" key="1">
    <citation type="journal article" date="2013" name="J. Plant Res.">
        <title>Effect of fungi and light on seed germination of three Opuntia species from semiarid lands of central Mexico.</title>
        <authorList>
            <person name="Delgado-Sanchez P."/>
            <person name="Jimenez-Bremont J.F."/>
            <person name="Guerrero-Gonzalez Mde L."/>
            <person name="Flores J."/>
        </authorList>
    </citation>
    <scope>NUCLEOTIDE SEQUENCE</scope>
    <source>
        <tissue evidence="1">Cladode</tissue>
    </source>
</reference>
<sequence>MRRNFWYSNYISMKINQLTVSSFKSIYHQYSLKWMAPTFQTMYVVANITVLMKTKEKAIRNKSEPPGKLKVSPALGNPLLLSSKRFVGASGRPFFPFSLSLRASNTLRPISDLAGLDSE</sequence>
<dbReference type="EMBL" id="GISG01028541">
    <property type="protein sequence ID" value="MBA4620078.1"/>
    <property type="molecule type" value="Transcribed_RNA"/>
</dbReference>
<name>A0A7C8YJS8_OPUST</name>
<accession>A0A7C8YJS8</accession>
<dbReference type="AlphaFoldDB" id="A0A7C8YJS8"/>
<organism evidence="1">
    <name type="scientific">Opuntia streptacantha</name>
    <name type="common">Prickly pear cactus</name>
    <name type="synonym">Opuntia cardona</name>
    <dbReference type="NCBI Taxonomy" id="393608"/>
    <lineage>
        <taxon>Eukaryota</taxon>
        <taxon>Viridiplantae</taxon>
        <taxon>Streptophyta</taxon>
        <taxon>Embryophyta</taxon>
        <taxon>Tracheophyta</taxon>
        <taxon>Spermatophyta</taxon>
        <taxon>Magnoliopsida</taxon>
        <taxon>eudicotyledons</taxon>
        <taxon>Gunneridae</taxon>
        <taxon>Pentapetalae</taxon>
        <taxon>Caryophyllales</taxon>
        <taxon>Cactineae</taxon>
        <taxon>Cactaceae</taxon>
        <taxon>Opuntioideae</taxon>
        <taxon>Opuntia</taxon>
    </lineage>
</organism>
<reference evidence="1" key="2">
    <citation type="submission" date="2020-07" db="EMBL/GenBank/DDBJ databases">
        <authorList>
            <person name="Vera ALvarez R."/>
            <person name="Arias-Moreno D.M."/>
            <person name="Jimenez-Jacinto V."/>
            <person name="Jimenez-Bremont J.F."/>
            <person name="Swaminathan K."/>
            <person name="Moose S.P."/>
            <person name="Guerrero-Gonzalez M.L."/>
            <person name="Marino-Ramirez L."/>
            <person name="Landsman D."/>
            <person name="Rodriguez-Kessler M."/>
            <person name="Delgado-Sanchez P."/>
        </authorList>
    </citation>
    <scope>NUCLEOTIDE SEQUENCE</scope>
    <source>
        <tissue evidence="1">Cladode</tissue>
    </source>
</reference>
<proteinExistence type="predicted"/>
<protein>
    <submittedName>
        <fullName evidence="1">Uncharacterized protein</fullName>
    </submittedName>
</protein>